<gene>
    <name evidence="2" type="ORF">HRJ34_00240</name>
</gene>
<reference evidence="2" key="2">
    <citation type="submission" date="2021-04" db="EMBL/GenBank/DDBJ databases">
        <title>Isolation and genomic analysis of the ibuprofen-degrading bacterium Sphingomonas strain MPO218.</title>
        <authorList>
            <person name="Aulestia M."/>
            <person name="Flores A."/>
            <person name="Mangas E.L."/>
            <person name="Perez-Pulido A.J."/>
            <person name="Santero E."/>
            <person name="Camacho E.M."/>
        </authorList>
    </citation>
    <scope>NUCLEOTIDE SEQUENCE</scope>
    <source>
        <strain evidence="2">MPO218</strain>
    </source>
</reference>
<protein>
    <recommendedName>
        <fullName evidence="4">Tip attachment protein J domain-containing protein</fullName>
    </recommendedName>
</protein>
<sequence length="985" mass="104856">MATTVAGVGASLATIATIASVASAGLSIAAAAAYKRPPLTGSPTTFNSDPSAGIPYLMGRTWNAGNIVYWDTTDTSDKGDNDRQTFVVIISGAGPIEEIEAFKSDQVVVPFDTNGSALGFYNDFMWQKTQLGLTPEPAALTIPADPVPVPGWTAAHKLSGYAAAMWRMRFDTKGKKFQNGTPKPGWIAKGVKVYDPRLDSTYPGGSGACRALDESTYVYSENPFLHGLTWCLGRWQNGIRILGIGALLAMIDVPAFVEGANVADLNGWKIGGVAYSTDNKYETLVSMLQAGCGEPMPLGAKISCFVNSPKVSLDTITIKDLSGSVRVQATQARRDRINGIIPRYRSEAHNWEVISAAPVRVPEHVAFDGGERTKEADYVFVQDLKQVATLARYGIENSREFGPIDIPLRPRWIGYKPGDAVTVTIPEVGLNDQKILLTNRDIDPATGCPRFSARSETDAKHPFALGQTTTAPPTPGVTGPPINPVPGPGVWVISATSISDGSTTLPALVIDGSIDSSSSDAIVFEYREWFSGIGDEAGWIGAGIEPPETTQKVIPGVLPATSYQAAVRYRRQGVIGNRLLLGPITTPLFELEAIANIVADGILDRSEKPRIVQDYTVILAEQAGIDARASAQGVTTQKTAYDAAITALTAYLNGLSPDFDDYATDTAIDRATFIAKFRDVYVARQAVLNEIAKIAYDQAVNAIAAAANAQDTADGKIDTFYQTTPPASASEGDLWFDIDDANKLYTFRSGVWTLTADTRVAAAVTAAAGAQATADGKVTTFYSTSTPTATALGDLWYNSSTNQLRRWSGSSWVQVATIGADWATNIANIPTEVNDGRIGDGLNPDGTIKPMRVGTTAMIDNSVSKTFGVTSAGTLTGSGSYAWQDALSYTILMDEPGQILLWADIQQAYASGTLPMSWQIRFLVDGSQVGTPKGGAGWGTDSGSIQRITNSLSAGTHTVKLQWRANTTDLGLSDAAMFGMGRFNK</sequence>
<evidence type="ECO:0008006" key="4">
    <source>
        <dbReference type="Google" id="ProtNLM"/>
    </source>
</evidence>
<evidence type="ECO:0000313" key="3">
    <source>
        <dbReference type="Proteomes" id="UP000664914"/>
    </source>
</evidence>
<organism evidence="2 3">
    <name type="scientific">Rhizorhabdus wittichii</name>
    <dbReference type="NCBI Taxonomy" id="160791"/>
    <lineage>
        <taxon>Bacteria</taxon>
        <taxon>Pseudomonadati</taxon>
        <taxon>Pseudomonadota</taxon>
        <taxon>Alphaproteobacteria</taxon>
        <taxon>Sphingomonadales</taxon>
        <taxon>Sphingomonadaceae</taxon>
        <taxon>Rhizorhabdus</taxon>
    </lineage>
</organism>
<proteinExistence type="predicted"/>
<evidence type="ECO:0000256" key="1">
    <source>
        <dbReference type="SAM" id="SignalP"/>
    </source>
</evidence>
<dbReference type="EMBL" id="CP059319">
    <property type="protein sequence ID" value="QTH22008.1"/>
    <property type="molecule type" value="Genomic_DNA"/>
</dbReference>
<dbReference type="AlphaFoldDB" id="A0A975D376"/>
<feature type="chain" id="PRO_5037515096" description="Tip attachment protein J domain-containing protein" evidence="1">
    <location>
        <begin position="25"/>
        <end position="985"/>
    </location>
</feature>
<reference evidence="2" key="1">
    <citation type="submission" date="2020-07" db="EMBL/GenBank/DDBJ databases">
        <authorList>
            <person name="Camacho E."/>
        </authorList>
    </citation>
    <scope>NUCLEOTIDE SEQUENCE</scope>
    <source>
        <strain evidence="2">MPO218</strain>
    </source>
</reference>
<evidence type="ECO:0000313" key="2">
    <source>
        <dbReference type="EMBL" id="QTH22008.1"/>
    </source>
</evidence>
<name>A0A975D376_9SPHN</name>
<feature type="signal peptide" evidence="1">
    <location>
        <begin position="1"/>
        <end position="24"/>
    </location>
</feature>
<accession>A0A975D376</accession>
<keyword evidence="1" id="KW-0732">Signal</keyword>
<dbReference type="Proteomes" id="UP000664914">
    <property type="component" value="Chromosome"/>
</dbReference>